<feature type="region of interest" description="Disordered" evidence="2">
    <location>
        <begin position="30"/>
        <end position="52"/>
    </location>
</feature>
<dbReference type="GO" id="GO:0005829">
    <property type="term" value="C:cytosol"/>
    <property type="evidence" value="ECO:0007669"/>
    <property type="project" value="TreeGrafter"/>
</dbReference>
<name>A0A7S2CHP9_9STRA</name>
<dbReference type="PANTHER" id="PTHR19384:SF17">
    <property type="entry name" value="NADPH--CYTOCHROME P450 REDUCTASE"/>
    <property type="match status" value="1"/>
</dbReference>
<dbReference type="EMBL" id="HBGT01021272">
    <property type="protein sequence ID" value="CAD9425990.1"/>
    <property type="molecule type" value="Transcribed_RNA"/>
</dbReference>
<accession>A0A7S2CHP9</accession>
<evidence type="ECO:0000256" key="2">
    <source>
        <dbReference type="SAM" id="MobiDB-lite"/>
    </source>
</evidence>
<feature type="compositionally biased region" description="Polar residues" evidence="2">
    <location>
        <begin position="33"/>
        <end position="48"/>
    </location>
</feature>
<dbReference type="PRINTS" id="PR00369">
    <property type="entry name" value="FLAVODOXIN"/>
</dbReference>
<dbReference type="InterPro" id="IPR008254">
    <property type="entry name" value="Flavodoxin/NO_synth"/>
</dbReference>
<evidence type="ECO:0000256" key="3">
    <source>
        <dbReference type="SAM" id="Phobius"/>
    </source>
</evidence>
<dbReference type="GO" id="GO:0010181">
    <property type="term" value="F:FMN binding"/>
    <property type="evidence" value="ECO:0007669"/>
    <property type="project" value="InterPro"/>
</dbReference>
<dbReference type="InterPro" id="IPR001094">
    <property type="entry name" value="Flavdoxin-like"/>
</dbReference>
<dbReference type="InterPro" id="IPR029039">
    <property type="entry name" value="Flavoprotein-like_sf"/>
</dbReference>
<evidence type="ECO:0000256" key="1">
    <source>
        <dbReference type="ARBA" id="ARBA00022630"/>
    </source>
</evidence>
<dbReference type="Gene3D" id="3.40.50.360">
    <property type="match status" value="1"/>
</dbReference>
<dbReference type="AlphaFoldDB" id="A0A7S2CHP9"/>
<dbReference type="PROSITE" id="PS50902">
    <property type="entry name" value="FLAVODOXIN_LIKE"/>
    <property type="match status" value="1"/>
</dbReference>
<dbReference type="Pfam" id="PF00258">
    <property type="entry name" value="Flavodoxin_1"/>
    <property type="match status" value="1"/>
</dbReference>
<keyword evidence="3" id="KW-1133">Transmembrane helix</keyword>
<proteinExistence type="predicted"/>
<reference evidence="5" key="1">
    <citation type="submission" date="2021-01" db="EMBL/GenBank/DDBJ databases">
        <authorList>
            <person name="Corre E."/>
            <person name="Pelletier E."/>
            <person name="Niang G."/>
            <person name="Scheremetjew M."/>
            <person name="Finn R."/>
            <person name="Kale V."/>
            <person name="Holt S."/>
            <person name="Cochrane G."/>
            <person name="Meng A."/>
            <person name="Brown T."/>
            <person name="Cohen L."/>
        </authorList>
    </citation>
    <scope>NUCLEOTIDE SEQUENCE</scope>
    <source>
        <strain evidence="5">RCC1693</strain>
    </source>
</reference>
<evidence type="ECO:0000259" key="4">
    <source>
        <dbReference type="PROSITE" id="PS50902"/>
    </source>
</evidence>
<keyword evidence="3" id="KW-0812">Transmembrane</keyword>
<evidence type="ECO:0000313" key="5">
    <source>
        <dbReference type="EMBL" id="CAD9425990.1"/>
    </source>
</evidence>
<protein>
    <recommendedName>
        <fullName evidence="4">Flavodoxin-like domain-containing protein</fullName>
    </recommendedName>
</protein>
<dbReference type="GO" id="GO:0050660">
    <property type="term" value="F:flavin adenine dinucleotide binding"/>
    <property type="evidence" value="ECO:0007669"/>
    <property type="project" value="TreeGrafter"/>
</dbReference>
<dbReference type="SUPFAM" id="SSF52218">
    <property type="entry name" value="Flavoproteins"/>
    <property type="match status" value="1"/>
</dbReference>
<keyword evidence="3" id="KW-0472">Membrane</keyword>
<dbReference type="PANTHER" id="PTHR19384">
    <property type="entry name" value="NITRIC OXIDE SYNTHASE-RELATED"/>
    <property type="match status" value="1"/>
</dbReference>
<sequence length="167" mass="17647">MDFLQSAPVPVLVAALAVLVLVAIAIRPKPSPASRSETTRLSGKSTAEGTDAGTLTYPAGKLVIFFGSQTGTAEGFAQQLAGEAKKHGFDAQAADLEDFEESEMTETSRALFMMATYGEGEPTDNAASFMKWVQNGEGELSASTLSGMQFAVFGLGNTQYEVHGCYF</sequence>
<dbReference type="GO" id="GO:0003958">
    <property type="term" value="F:NADPH-hemoprotein reductase activity"/>
    <property type="evidence" value="ECO:0007669"/>
    <property type="project" value="TreeGrafter"/>
</dbReference>
<organism evidence="5">
    <name type="scientific">Florenciella parvula</name>
    <dbReference type="NCBI Taxonomy" id="236787"/>
    <lineage>
        <taxon>Eukaryota</taxon>
        <taxon>Sar</taxon>
        <taxon>Stramenopiles</taxon>
        <taxon>Ochrophyta</taxon>
        <taxon>Dictyochophyceae</taxon>
        <taxon>Florenciellales</taxon>
        <taxon>Florenciella</taxon>
    </lineage>
</organism>
<feature type="transmembrane region" description="Helical" evidence="3">
    <location>
        <begin position="6"/>
        <end position="26"/>
    </location>
</feature>
<keyword evidence="1" id="KW-0285">Flavoprotein</keyword>
<feature type="domain" description="Flavodoxin-like" evidence="4">
    <location>
        <begin position="62"/>
        <end position="167"/>
    </location>
</feature>
<gene>
    <name evidence="5" type="ORF">FPAR1323_LOCUS11160</name>
</gene>